<keyword evidence="2" id="KW-1133">Transmembrane helix</keyword>
<evidence type="ECO:0000313" key="3">
    <source>
        <dbReference type="EMBL" id="KAJ3691484.1"/>
    </source>
</evidence>
<accession>A0AAD5ZDT5</accession>
<dbReference type="PANTHER" id="PTHR37215">
    <property type="entry name" value="ACYL-COA-BINDING DOMAIN PROTEIN"/>
    <property type="match status" value="1"/>
</dbReference>
<keyword evidence="4" id="KW-1185">Reference proteome</keyword>
<evidence type="ECO:0000256" key="2">
    <source>
        <dbReference type="SAM" id="Phobius"/>
    </source>
</evidence>
<dbReference type="AlphaFoldDB" id="A0AAD5ZDT5"/>
<protein>
    <recommendedName>
        <fullName evidence="5">Transmembrane protein</fullName>
    </recommendedName>
</protein>
<keyword evidence="1" id="KW-0175">Coiled coil</keyword>
<keyword evidence="2" id="KW-0812">Transmembrane</keyword>
<proteinExistence type="predicted"/>
<keyword evidence="2" id="KW-0472">Membrane</keyword>
<comment type="caution">
    <text evidence="3">The sequence shown here is derived from an EMBL/GenBank/DDBJ whole genome shotgun (WGS) entry which is preliminary data.</text>
</comment>
<evidence type="ECO:0000313" key="4">
    <source>
        <dbReference type="Proteomes" id="UP001210211"/>
    </source>
</evidence>
<organism evidence="3 4">
    <name type="scientific">Rhynchospora tenuis</name>
    <dbReference type="NCBI Taxonomy" id="198213"/>
    <lineage>
        <taxon>Eukaryota</taxon>
        <taxon>Viridiplantae</taxon>
        <taxon>Streptophyta</taxon>
        <taxon>Embryophyta</taxon>
        <taxon>Tracheophyta</taxon>
        <taxon>Spermatophyta</taxon>
        <taxon>Magnoliopsida</taxon>
        <taxon>Liliopsida</taxon>
        <taxon>Poales</taxon>
        <taxon>Cyperaceae</taxon>
        <taxon>Cyperoideae</taxon>
        <taxon>Rhynchosporeae</taxon>
        <taxon>Rhynchospora</taxon>
    </lineage>
</organism>
<feature type="transmembrane region" description="Helical" evidence="2">
    <location>
        <begin position="12"/>
        <end position="33"/>
    </location>
</feature>
<feature type="coiled-coil region" evidence="1">
    <location>
        <begin position="90"/>
        <end position="124"/>
    </location>
</feature>
<sequence length="125" mass="14484">MFVEAKMGGRRQTVMVGFAVALLLGVGVYLRIWSIDSSFTADDREILRQQFERANLEAMDESAEWRMKYDGEVERSRQFQEELLKVKASLAASTKRVSDMQKKYIALQKEMESLKETCKCNEARF</sequence>
<dbReference type="PANTHER" id="PTHR37215:SF1">
    <property type="entry name" value="ACYL-COA-BINDING DOMAIN PROTEIN"/>
    <property type="match status" value="1"/>
</dbReference>
<reference evidence="3 4" key="1">
    <citation type="journal article" date="2022" name="Cell">
        <title>Repeat-based holocentromeres influence genome architecture and karyotype evolution.</title>
        <authorList>
            <person name="Hofstatter P.G."/>
            <person name="Thangavel G."/>
            <person name="Lux T."/>
            <person name="Neumann P."/>
            <person name="Vondrak T."/>
            <person name="Novak P."/>
            <person name="Zhang M."/>
            <person name="Costa L."/>
            <person name="Castellani M."/>
            <person name="Scott A."/>
            <person name="Toegelov H."/>
            <person name="Fuchs J."/>
            <person name="Mata-Sucre Y."/>
            <person name="Dias Y."/>
            <person name="Vanzela A.L.L."/>
            <person name="Huettel B."/>
            <person name="Almeida C.C.S."/>
            <person name="Simkova H."/>
            <person name="Souza G."/>
            <person name="Pedrosa-Harand A."/>
            <person name="Macas J."/>
            <person name="Mayer K.F.X."/>
            <person name="Houben A."/>
            <person name="Marques A."/>
        </authorList>
    </citation>
    <scope>NUCLEOTIDE SEQUENCE [LARGE SCALE GENOMIC DNA]</scope>
    <source>
        <strain evidence="3">RhyTen1mFocal</strain>
    </source>
</reference>
<evidence type="ECO:0008006" key="5">
    <source>
        <dbReference type="Google" id="ProtNLM"/>
    </source>
</evidence>
<dbReference type="EMBL" id="JAMRDG010000002">
    <property type="protein sequence ID" value="KAJ3691484.1"/>
    <property type="molecule type" value="Genomic_DNA"/>
</dbReference>
<name>A0AAD5ZDT5_9POAL</name>
<gene>
    <name evidence="3" type="ORF">LUZ61_020648</name>
</gene>
<evidence type="ECO:0000256" key="1">
    <source>
        <dbReference type="SAM" id="Coils"/>
    </source>
</evidence>
<dbReference type="Proteomes" id="UP001210211">
    <property type="component" value="Unassembled WGS sequence"/>
</dbReference>